<dbReference type="Gene3D" id="3.40.50.1450">
    <property type="entry name" value="HybD-like"/>
    <property type="match status" value="1"/>
</dbReference>
<dbReference type="SUPFAM" id="SSF53163">
    <property type="entry name" value="HybD-like"/>
    <property type="match status" value="1"/>
</dbReference>
<protein>
    <submittedName>
        <fullName evidence="1">Hydrogenase maturation protease</fullName>
    </submittedName>
</protein>
<evidence type="ECO:0000313" key="2">
    <source>
        <dbReference type="EMBL" id="XAE44167.1"/>
    </source>
</evidence>
<dbReference type="InterPro" id="IPR000671">
    <property type="entry name" value="Peptidase_A31"/>
</dbReference>
<reference evidence="1 3" key="1">
    <citation type="submission" date="2020-06" db="EMBL/GenBank/DDBJ databases">
        <title>Description of novel acetic acid bacteria.</title>
        <authorList>
            <person name="Sombolestani A."/>
        </authorList>
    </citation>
    <scope>NUCLEOTIDE SEQUENCE [LARGE SCALE GENOMIC DNA]</scope>
    <source>
        <strain evidence="1 3">LMG 31431</strain>
    </source>
</reference>
<name>A0A7Y7M3S9_9PROT</name>
<evidence type="ECO:0000313" key="3">
    <source>
        <dbReference type="Proteomes" id="UP000534870"/>
    </source>
</evidence>
<gene>
    <name evidence="2" type="ORF">AAC691_06960</name>
    <name evidence="1" type="ORF">HUK84_02425</name>
</gene>
<evidence type="ECO:0000313" key="4">
    <source>
        <dbReference type="Proteomes" id="UP001449795"/>
    </source>
</evidence>
<keyword evidence="1" id="KW-0378">Hydrolase</keyword>
<dbReference type="Proteomes" id="UP000534870">
    <property type="component" value="Unassembled WGS sequence"/>
</dbReference>
<dbReference type="GO" id="GO:0004175">
    <property type="term" value="F:endopeptidase activity"/>
    <property type="evidence" value="ECO:0007669"/>
    <property type="project" value="TreeGrafter"/>
</dbReference>
<dbReference type="PANTHER" id="PTHR30302:SF5">
    <property type="entry name" value="SLR1876 PROTEIN"/>
    <property type="match status" value="1"/>
</dbReference>
<dbReference type="Proteomes" id="UP001449795">
    <property type="component" value="Chromosome"/>
</dbReference>
<dbReference type="CDD" id="cd06066">
    <property type="entry name" value="H2MP_NAD-link-bidir"/>
    <property type="match status" value="1"/>
</dbReference>
<dbReference type="EMBL" id="CP152276">
    <property type="protein sequence ID" value="XAE44167.1"/>
    <property type="molecule type" value="Genomic_DNA"/>
</dbReference>
<reference evidence="2 4" key="2">
    <citation type="submission" date="2024-04" db="EMBL/GenBank/DDBJ databases">
        <title>Complete genome sequence of Nguyenibacter vanlangesis HBCM-1154, a strain capable of nitrogen fixation, IAA production, and phosphorus solubilization isolated from sugarcane soil.</title>
        <authorList>
            <person name="MY HANH P."/>
        </authorList>
    </citation>
    <scope>NUCLEOTIDE SEQUENCE [LARGE SCALE GENOMIC DNA]</scope>
    <source>
        <strain evidence="2 4">HBCM 1154</strain>
    </source>
</reference>
<dbReference type="GO" id="GO:0016485">
    <property type="term" value="P:protein processing"/>
    <property type="evidence" value="ECO:0007669"/>
    <property type="project" value="TreeGrafter"/>
</dbReference>
<sequence length="148" mass="15642">MIARTLVIGVGNPGREDDGLGPAAATAIAGLRLPNIAIHDPYQLAIEDALDIAENDVVWFIDATLRGHAPFRVTPVFPAPEIGFTSHVLSPPAVLAIARDYLGATPRAYQLAIRGYSFTLAEDLTPRAARNLGHAVRALGARLRGDAG</sequence>
<dbReference type="EMBL" id="JABXXP010000013">
    <property type="protein sequence ID" value="NVN10015.1"/>
    <property type="molecule type" value="Genomic_DNA"/>
</dbReference>
<evidence type="ECO:0000313" key="1">
    <source>
        <dbReference type="EMBL" id="NVN10015.1"/>
    </source>
</evidence>
<dbReference type="NCBIfam" id="TIGR00072">
    <property type="entry name" value="hydrog_prot"/>
    <property type="match status" value="1"/>
</dbReference>
<organism evidence="1 3">
    <name type="scientific">Nguyenibacter vanlangensis</name>
    <dbReference type="NCBI Taxonomy" id="1216886"/>
    <lineage>
        <taxon>Bacteria</taxon>
        <taxon>Pseudomonadati</taxon>
        <taxon>Pseudomonadota</taxon>
        <taxon>Alphaproteobacteria</taxon>
        <taxon>Acetobacterales</taxon>
        <taxon>Acetobacteraceae</taxon>
        <taxon>Nguyenibacter</taxon>
    </lineage>
</organism>
<keyword evidence="1" id="KW-0645">Protease</keyword>
<dbReference type="RefSeq" id="WP_176638805.1">
    <property type="nucleotide sequence ID" value="NZ_CP152276.1"/>
</dbReference>
<keyword evidence="4" id="KW-1185">Reference proteome</keyword>
<dbReference type="AlphaFoldDB" id="A0A7Y7M3S9"/>
<dbReference type="InterPro" id="IPR023430">
    <property type="entry name" value="Pept_HybD-like_dom_sf"/>
</dbReference>
<dbReference type="PANTHER" id="PTHR30302">
    <property type="entry name" value="HYDROGENASE 1 MATURATION PROTEASE"/>
    <property type="match status" value="1"/>
</dbReference>
<dbReference type="GO" id="GO:0008047">
    <property type="term" value="F:enzyme activator activity"/>
    <property type="evidence" value="ECO:0007669"/>
    <property type="project" value="InterPro"/>
</dbReference>
<proteinExistence type="predicted"/>
<accession>A0A7Y7M3S9</accession>